<evidence type="ECO:0000256" key="2">
    <source>
        <dbReference type="PROSITE-ProRule" id="PRU00335"/>
    </source>
</evidence>
<dbReference type="PROSITE" id="PS50977">
    <property type="entry name" value="HTH_TETR_2"/>
    <property type="match status" value="1"/>
</dbReference>
<dbReference type="InterPro" id="IPR009057">
    <property type="entry name" value="Homeodomain-like_sf"/>
</dbReference>
<dbReference type="SUPFAM" id="SSF46689">
    <property type="entry name" value="Homeodomain-like"/>
    <property type="match status" value="1"/>
</dbReference>
<evidence type="ECO:0000313" key="5">
    <source>
        <dbReference type="Proteomes" id="UP000466517"/>
    </source>
</evidence>
<keyword evidence="5" id="KW-1185">Reference proteome</keyword>
<feature type="DNA-binding region" description="H-T-H motif" evidence="2">
    <location>
        <begin position="34"/>
        <end position="53"/>
    </location>
</feature>
<dbReference type="EMBL" id="AP022610">
    <property type="protein sequence ID" value="BBZ27276.1"/>
    <property type="molecule type" value="Genomic_DNA"/>
</dbReference>
<accession>A0A7I7XCB4</accession>
<sequence length="194" mass="21312">MTSELLDAREQGVRDRLIAAADHELAENGTLCGRFEAVAHRAGVSRATAYRQLGSISELITQVGLRRSEKHTALVTELMSRERDALAKIEASLIYSARELPNEPIVLELIARRSTSVVDPEVRRLITGVLAPVLAAGQAAGEIRSDVERDLVIEYLTEQCYLMTQADDRSAAAVRQRFRCFIAPCLTPPDAVAQ</sequence>
<organism evidence="4 5">
    <name type="scientific">Mycolicibacterium madagascariense</name>
    <dbReference type="NCBI Taxonomy" id="212765"/>
    <lineage>
        <taxon>Bacteria</taxon>
        <taxon>Bacillati</taxon>
        <taxon>Actinomycetota</taxon>
        <taxon>Actinomycetes</taxon>
        <taxon>Mycobacteriales</taxon>
        <taxon>Mycobacteriaceae</taxon>
        <taxon>Mycolicibacterium</taxon>
    </lineage>
</organism>
<dbReference type="InterPro" id="IPR001647">
    <property type="entry name" value="HTH_TetR"/>
</dbReference>
<dbReference type="KEGG" id="mmag:MMAD_15710"/>
<feature type="domain" description="HTH tetR-type" evidence="3">
    <location>
        <begin position="11"/>
        <end position="71"/>
    </location>
</feature>
<evidence type="ECO:0000313" key="4">
    <source>
        <dbReference type="EMBL" id="BBZ27276.1"/>
    </source>
</evidence>
<dbReference type="RefSeq" id="WP_163734863.1">
    <property type="nucleotide sequence ID" value="NZ_AP022610.1"/>
</dbReference>
<reference evidence="4 5" key="1">
    <citation type="journal article" date="2019" name="Emerg. Microbes Infect.">
        <title>Comprehensive subspecies identification of 175 nontuberculous mycobacteria species based on 7547 genomic profiles.</title>
        <authorList>
            <person name="Matsumoto Y."/>
            <person name="Kinjo T."/>
            <person name="Motooka D."/>
            <person name="Nabeya D."/>
            <person name="Jung N."/>
            <person name="Uechi K."/>
            <person name="Horii T."/>
            <person name="Iida T."/>
            <person name="Fujita J."/>
            <person name="Nakamura S."/>
        </authorList>
    </citation>
    <scope>NUCLEOTIDE SEQUENCE [LARGE SCALE GENOMIC DNA]</scope>
    <source>
        <strain evidence="4 5">JCM 13574</strain>
    </source>
</reference>
<keyword evidence="1 2" id="KW-0238">DNA-binding</keyword>
<dbReference type="InterPro" id="IPR036271">
    <property type="entry name" value="Tet_transcr_reg_TetR-rel_C_sf"/>
</dbReference>
<evidence type="ECO:0000259" key="3">
    <source>
        <dbReference type="PROSITE" id="PS50977"/>
    </source>
</evidence>
<protein>
    <recommendedName>
        <fullName evidence="3">HTH tetR-type domain-containing protein</fullName>
    </recommendedName>
</protein>
<proteinExistence type="predicted"/>
<evidence type="ECO:0000256" key="1">
    <source>
        <dbReference type="ARBA" id="ARBA00023125"/>
    </source>
</evidence>
<dbReference type="SUPFAM" id="SSF48498">
    <property type="entry name" value="Tetracyclin repressor-like, C-terminal domain"/>
    <property type="match status" value="1"/>
</dbReference>
<gene>
    <name evidence="4" type="ORF">MMAD_15710</name>
</gene>
<dbReference type="GO" id="GO:0003677">
    <property type="term" value="F:DNA binding"/>
    <property type="evidence" value="ECO:0007669"/>
    <property type="project" value="UniProtKB-UniRule"/>
</dbReference>
<dbReference type="Proteomes" id="UP000466517">
    <property type="component" value="Chromosome"/>
</dbReference>
<dbReference type="AlphaFoldDB" id="A0A7I7XCB4"/>
<name>A0A7I7XCB4_9MYCO</name>
<dbReference type="Gene3D" id="1.10.357.10">
    <property type="entry name" value="Tetracycline Repressor, domain 2"/>
    <property type="match status" value="1"/>
</dbReference>